<feature type="coiled-coil region" evidence="1">
    <location>
        <begin position="7"/>
        <end position="34"/>
    </location>
</feature>
<keyword evidence="3" id="KW-1185">Reference proteome</keyword>
<dbReference type="Proteomes" id="UP001642482">
    <property type="component" value="Unassembled WGS sequence"/>
</dbReference>
<organism evidence="2 3">
    <name type="scientific">Sporothrix eucalyptigena</name>
    <dbReference type="NCBI Taxonomy" id="1812306"/>
    <lineage>
        <taxon>Eukaryota</taxon>
        <taxon>Fungi</taxon>
        <taxon>Dikarya</taxon>
        <taxon>Ascomycota</taxon>
        <taxon>Pezizomycotina</taxon>
        <taxon>Sordariomycetes</taxon>
        <taxon>Sordariomycetidae</taxon>
        <taxon>Ophiostomatales</taxon>
        <taxon>Ophiostomataceae</taxon>
        <taxon>Sporothrix</taxon>
    </lineage>
</organism>
<accession>A0ABP0CMF4</accession>
<protein>
    <submittedName>
        <fullName evidence="2">Uncharacterized protein</fullName>
    </submittedName>
</protein>
<gene>
    <name evidence="2" type="ORF">SEUCBS140593_008561</name>
</gene>
<evidence type="ECO:0000313" key="2">
    <source>
        <dbReference type="EMBL" id="CAK7233314.1"/>
    </source>
</evidence>
<keyword evidence="1" id="KW-0175">Coiled coil</keyword>
<reference evidence="2 3" key="1">
    <citation type="submission" date="2024-01" db="EMBL/GenBank/DDBJ databases">
        <authorList>
            <person name="Allen C."/>
            <person name="Tagirdzhanova G."/>
        </authorList>
    </citation>
    <scope>NUCLEOTIDE SEQUENCE [LARGE SCALE GENOMIC DNA]</scope>
</reference>
<evidence type="ECO:0000256" key="1">
    <source>
        <dbReference type="SAM" id="Coils"/>
    </source>
</evidence>
<name>A0ABP0CMF4_9PEZI</name>
<dbReference type="EMBL" id="CAWUHD010000121">
    <property type="protein sequence ID" value="CAK7233314.1"/>
    <property type="molecule type" value="Genomic_DNA"/>
</dbReference>
<proteinExistence type="predicted"/>
<sequence length="388" mass="44439">MGPEARLVAEYQRLEEEEAAARAIEEAVSRHRRIRKQRESVRLRGVAMLRKVEEELFDEDKARWEEEERQAAQQATPDVPSTLGLASASLLLEHLVMHEGIYAYRRASLCKLLDPLRLISLRVYNDKLHDDEVMTLIDPYPSREWDQACGIPFDVFGPKGSPHLRQFTIARLEFDVYDMLRRAGTENPAWTRKLAVFCGRFISGFEFPGLLRRGVHFRMLNLDLERTYFHKVPLCDDDSGEELPIEKIPSVEQVLQELVKGDNGTLEGLSIRMADSKLPHHGKLPSLENTQLLATYLAQLSGLAQLDVMHTWVEKAETEAKEIAHLLAEAAPALQYIRNPYAAWRVYREPADGTGDEARAVVRLEPLDEAEIDDIELFKYSIWDPYYG</sequence>
<evidence type="ECO:0000313" key="3">
    <source>
        <dbReference type="Proteomes" id="UP001642482"/>
    </source>
</evidence>
<comment type="caution">
    <text evidence="2">The sequence shown here is derived from an EMBL/GenBank/DDBJ whole genome shotgun (WGS) entry which is preliminary data.</text>
</comment>